<gene>
    <name evidence="4" type="ORF">AGR4A_pAt20048</name>
</gene>
<name>A0A822VBG6_AGRTU</name>
<evidence type="ECO:0000256" key="1">
    <source>
        <dbReference type="ARBA" id="ARBA00022723"/>
    </source>
</evidence>
<dbReference type="EMBL" id="FCNL01000041">
    <property type="protein sequence ID" value="CVI25176.1"/>
    <property type="molecule type" value="Genomic_DNA"/>
</dbReference>
<protein>
    <recommendedName>
        <fullName evidence="6">Radical SAM protein</fullName>
    </recommendedName>
</protein>
<proteinExistence type="predicted"/>
<dbReference type="Proteomes" id="UP000192074">
    <property type="component" value="Unassembled WGS sequence"/>
</dbReference>
<dbReference type="PANTHER" id="PTHR43432:SF4">
    <property type="entry name" value="RADICAL SAM CORE DOMAIN-CONTAINING PROTEIN"/>
    <property type="match status" value="1"/>
</dbReference>
<dbReference type="AlphaFoldDB" id="A0A822VBG6"/>
<dbReference type="Gene3D" id="3.80.30.30">
    <property type="match status" value="1"/>
</dbReference>
<evidence type="ECO:0000313" key="4">
    <source>
        <dbReference type="EMBL" id="CVI25176.1"/>
    </source>
</evidence>
<dbReference type="SUPFAM" id="SSF102114">
    <property type="entry name" value="Radical SAM enzymes"/>
    <property type="match status" value="1"/>
</dbReference>
<accession>A0A822VBG6</accession>
<reference evidence="4 5" key="1">
    <citation type="submission" date="2016-01" db="EMBL/GenBank/DDBJ databases">
        <authorList>
            <person name="Regsiter A."/>
            <person name="william w."/>
        </authorList>
    </citation>
    <scope>NUCLEOTIDE SEQUENCE [LARGE SCALE GENOMIC DNA]</scope>
    <source>
        <strain evidence="4 5">B6</strain>
    </source>
</reference>
<keyword evidence="2" id="KW-0408">Iron</keyword>
<keyword evidence="1" id="KW-0479">Metal-binding</keyword>
<keyword evidence="3" id="KW-0411">Iron-sulfur</keyword>
<comment type="caution">
    <text evidence="4">The sequence shown here is derived from an EMBL/GenBank/DDBJ whole genome shotgun (WGS) entry which is preliminary data.</text>
</comment>
<dbReference type="InterPro" id="IPR040086">
    <property type="entry name" value="MJ0683-like"/>
</dbReference>
<dbReference type="GO" id="GO:0046872">
    <property type="term" value="F:metal ion binding"/>
    <property type="evidence" value="ECO:0007669"/>
    <property type="project" value="UniProtKB-KW"/>
</dbReference>
<dbReference type="PANTHER" id="PTHR43432">
    <property type="entry name" value="SLR0285 PROTEIN"/>
    <property type="match status" value="1"/>
</dbReference>
<evidence type="ECO:0000256" key="2">
    <source>
        <dbReference type="ARBA" id="ARBA00023004"/>
    </source>
</evidence>
<dbReference type="CDD" id="cd01335">
    <property type="entry name" value="Radical_SAM"/>
    <property type="match status" value="1"/>
</dbReference>
<dbReference type="RefSeq" id="WP_060723542.1">
    <property type="nucleotide sequence ID" value="NZ_LMVK01000008.1"/>
</dbReference>
<evidence type="ECO:0000256" key="3">
    <source>
        <dbReference type="ARBA" id="ARBA00023014"/>
    </source>
</evidence>
<dbReference type="GO" id="GO:0051536">
    <property type="term" value="F:iron-sulfur cluster binding"/>
    <property type="evidence" value="ECO:0007669"/>
    <property type="project" value="UniProtKB-KW"/>
</dbReference>
<sequence>MPLPDHIHFLNQGDEPGDRVFINITTRGCGSGCSYCYIISPAGSQVFIEDAALSDSAEALLQSPYFRPGRNGTIVSLCPDSEPFKNERSTEKVLCVLRAVLSLGNPVQIPTKEMVPEAALEVISTHAYPNQVVLFTSFSSLAKADKIEPRAAPVTDRIRNFALARKHGVFVCMYLKPFLPATLKDLDHVLRILEAERPDAICVGMLYTTTQQQDSAYTHPVHASLTARPLDDDFNTFVAAVKAQGLVPLFHSSVCVTAWALDRIPMPHIWREYPALCVNCRNCERDLQERFSQSAVPSFTFPQPVYHVSLP</sequence>
<evidence type="ECO:0008006" key="6">
    <source>
        <dbReference type="Google" id="ProtNLM"/>
    </source>
</evidence>
<dbReference type="InterPro" id="IPR058240">
    <property type="entry name" value="rSAM_sf"/>
</dbReference>
<evidence type="ECO:0000313" key="5">
    <source>
        <dbReference type="Proteomes" id="UP000192074"/>
    </source>
</evidence>
<organism evidence="4 5">
    <name type="scientific">Agrobacterium tumefaciens str. B6</name>
    <dbReference type="NCBI Taxonomy" id="1183423"/>
    <lineage>
        <taxon>Bacteria</taxon>
        <taxon>Pseudomonadati</taxon>
        <taxon>Pseudomonadota</taxon>
        <taxon>Alphaproteobacteria</taxon>
        <taxon>Hyphomicrobiales</taxon>
        <taxon>Rhizobiaceae</taxon>
        <taxon>Rhizobium/Agrobacterium group</taxon>
        <taxon>Agrobacterium</taxon>
        <taxon>Agrobacterium tumefaciens complex</taxon>
    </lineage>
</organism>